<evidence type="ECO:0000313" key="1">
    <source>
        <dbReference type="EMBL" id="OGD63132.1"/>
    </source>
</evidence>
<sequence>MYPHSTGWVIDSLYRAFGPSLAPAEYEETFWRDDIAIASHLVWMCRKVQSMTDRDKAGRWIGWVFASMQFRLKLMDNSRARDAARADAQLIKTGRSRPVPN</sequence>
<reference evidence="1 2" key="1">
    <citation type="journal article" date="2016" name="Nat. Commun.">
        <title>Thousands of microbial genomes shed light on interconnected biogeochemical processes in an aquifer system.</title>
        <authorList>
            <person name="Anantharaman K."/>
            <person name="Brown C.T."/>
            <person name="Hug L.A."/>
            <person name="Sharon I."/>
            <person name="Castelle C.J."/>
            <person name="Probst A.J."/>
            <person name="Thomas B.C."/>
            <person name="Singh A."/>
            <person name="Wilkins M.J."/>
            <person name="Karaoz U."/>
            <person name="Brodie E.L."/>
            <person name="Williams K.H."/>
            <person name="Hubbard S.S."/>
            <person name="Banfield J.F."/>
        </authorList>
    </citation>
    <scope>NUCLEOTIDE SEQUENCE [LARGE SCALE GENOMIC DNA]</scope>
</reference>
<accession>A0A1F5E6V8</accession>
<name>A0A1F5E6V8_9BACT</name>
<dbReference type="Proteomes" id="UP000178583">
    <property type="component" value="Unassembled WGS sequence"/>
</dbReference>
<proteinExistence type="predicted"/>
<dbReference type="AlphaFoldDB" id="A0A1F5E6V8"/>
<evidence type="ECO:0000313" key="2">
    <source>
        <dbReference type="Proteomes" id="UP000178583"/>
    </source>
</evidence>
<dbReference type="EMBL" id="MEZY01000038">
    <property type="protein sequence ID" value="OGD63132.1"/>
    <property type="molecule type" value="Genomic_DNA"/>
</dbReference>
<organism evidence="1 2">
    <name type="scientific">Candidatus Berkelbacteria bacterium RIFOXYA2_FULL_43_10</name>
    <dbReference type="NCBI Taxonomy" id="1797472"/>
    <lineage>
        <taxon>Bacteria</taxon>
        <taxon>Candidatus Berkelbacteria</taxon>
    </lineage>
</organism>
<protein>
    <submittedName>
        <fullName evidence="1">Uncharacterized protein</fullName>
    </submittedName>
</protein>
<gene>
    <name evidence="1" type="ORF">A2215_01545</name>
</gene>
<comment type="caution">
    <text evidence="1">The sequence shown here is derived from an EMBL/GenBank/DDBJ whole genome shotgun (WGS) entry which is preliminary data.</text>
</comment>